<feature type="signal peptide" evidence="1">
    <location>
        <begin position="1"/>
        <end position="20"/>
    </location>
</feature>
<dbReference type="AlphaFoldDB" id="A0A3S2UN43"/>
<evidence type="ECO:0000313" key="3">
    <source>
        <dbReference type="Proteomes" id="UP000282759"/>
    </source>
</evidence>
<name>A0A3S2UN43_9SPHI</name>
<dbReference type="RefSeq" id="WP_127706027.1">
    <property type="nucleotide sequence ID" value="NZ_SACK01000006.1"/>
</dbReference>
<dbReference type="Proteomes" id="UP000282759">
    <property type="component" value="Unassembled WGS sequence"/>
</dbReference>
<sequence length="204" mass="22632">MKKTLLLITCIFAFSVFAKAQTKPGPAEQKLLDSLCVELEKIDLSKITTKQEATDAFMNSFLTKSDMMIEVAAEKGVDVTDQEAMHKVGLGIGINLMKAKCAPFIKLATLMAGKQLDRSNEVQSTVGTFKRIDTKGFNYIVIAEKGSEVSFLWLKKFPDSEKFMGKTALLAGKKIVVTWKEVEAYLPLAKGYYKVKEITGVQFL</sequence>
<dbReference type="EMBL" id="SACK01000006">
    <property type="protein sequence ID" value="RVU00101.1"/>
    <property type="molecule type" value="Genomic_DNA"/>
</dbReference>
<evidence type="ECO:0000256" key="1">
    <source>
        <dbReference type="SAM" id="SignalP"/>
    </source>
</evidence>
<protein>
    <submittedName>
        <fullName evidence="2">Uncharacterized protein</fullName>
    </submittedName>
</protein>
<evidence type="ECO:0000313" key="2">
    <source>
        <dbReference type="EMBL" id="RVU00101.1"/>
    </source>
</evidence>
<gene>
    <name evidence="2" type="ORF">EOD41_14160</name>
</gene>
<organism evidence="2 3">
    <name type="scientific">Mucilaginibacter limnophilus</name>
    <dbReference type="NCBI Taxonomy" id="1932778"/>
    <lineage>
        <taxon>Bacteria</taxon>
        <taxon>Pseudomonadati</taxon>
        <taxon>Bacteroidota</taxon>
        <taxon>Sphingobacteriia</taxon>
        <taxon>Sphingobacteriales</taxon>
        <taxon>Sphingobacteriaceae</taxon>
        <taxon>Mucilaginibacter</taxon>
    </lineage>
</organism>
<feature type="chain" id="PRO_5018536460" evidence="1">
    <location>
        <begin position="21"/>
        <end position="204"/>
    </location>
</feature>
<keyword evidence="1" id="KW-0732">Signal</keyword>
<dbReference type="OrthoDB" id="792415at2"/>
<reference evidence="2 3" key="1">
    <citation type="submission" date="2019-01" db="EMBL/GenBank/DDBJ databases">
        <authorList>
            <person name="Chen W.-M."/>
        </authorList>
    </citation>
    <scope>NUCLEOTIDE SEQUENCE [LARGE SCALE GENOMIC DNA]</scope>
    <source>
        <strain evidence="2 3">YBJ-36</strain>
    </source>
</reference>
<accession>A0A3S2UN43</accession>
<proteinExistence type="predicted"/>
<keyword evidence="3" id="KW-1185">Reference proteome</keyword>
<comment type="caution">
    <text evidence="2">The sequence shown here is derived from an EMBL/GenBank/DDBJ whole genome shotgun (WGS) entry which is preliminary data.</text>
</comment>